<evidence type="ECO:0000313" key="2">
    <source>
        <dbReference type="Proteomes" id="UP001482620"/>
    </source>
</evidence>
<gene>
    <name evidence="1" type="ORF">ILYODFUR_014722</name>
</gene>
<accession>A0ABV0U9Q3</accession>
<proteinExistence type="predicted"/>
<protein>
    <recommendedName>
        <fullName evidence="3">Secreted protein</fullName>
    </recommendedName>
</protein>
<evidence type="ECO:0000313" key="1">
    <source>
        <dbReference type="EMBL" id="MEQ2240427.1"/>
    </source>
</evidence>
<name>A0ABV0U9Q3_9TELE</name>
<comment type="caution">
    <text evidence="1">The sequence shown here is derived from an EMBL/GenBank/DDBJ whole genome shotgun (WGS) entry which is preliminary data.</text>
</comment>
<keyword evidence="2" id="KW-1185">Reference proteome</keyword>
<evidence type="ECO:0008006" key="3">
    <source>
        <dbReference type="Google" id="ProtNLM"/>
    </source>
</evidence>
<dbReference type="EMBL" id="JAHRIQ010059181">
    <property type="protein sequence ID" value="MEQ2240427.1"/>
    <property type="molecule type" value="Genomic_DNA"/>
</dbReference>
<organism evidence="1 2">
    <name type="scientific">Ilyodon furcidens</name>
    <name type="common">goldbreast splitfin</name>
    <dbReference type="NCBI Taxonomy" id="33524"/>
    <lineage>
        <taxon>Eukaryota</taxon>
        <taxon>Metazoa</taxon>
        <taxon>Chordata</taxon>
        <taxon>Craniata</taxon>
        <taxon>Vertebrata</taxon>
        <taxon>Euteleostomi</taxon>
        <taxon>Actinopterygii</taxon>
        <taxon>Neopterygii</taxon>
        <taxon>Teleostei</taxon>
        <taxon>Neoteleostei</taxon>
        <taxon>Acanthomorphata</taxon>
        <taxon>Ovalentaria</taxon>
        <taxon>Atherinomorphae</taxon>
        <taxon>Cyprinodontiformes</taxon>
        <taxon>Goodeidae</taxon>
        <taxon>Ilyodon</taxon>
    </lineage>
</organism>
<sequence>MNRLQSPIQILFLVLIRRGSVDEPPSHPLSVREGFGDGLPPLPVPVSEERCLCKRCLMFVDYHKLNIACICSQYVCITLVLSPEEIVPSRPLRQGSGMISRSHYVP</sequence>
<dbReference type="Proteomes" id="UP001482620">
    <property type="component" value="Unassembled WGS sequence"/>
</dbReference>
<reference evidence="1 2" key="1">
    <citation type="submission" date="2021-06" db="EMBL/GenBank/DDBJ databases">
        <authorList>
            <person name="Palmer J.M."/>
        </authorList>
    </citation>
    <scope>NUCLEOTIDE SEQUENCE [LARGE SCALE GENOMIC DNA]</scope>
    <source>
        <strain evidence="2">if_2019</strain>
        <tissue evidence="1">Muscle</tissue>
    </source>
</reference>